<sequence>MNNQLAKGLLGTDVYGVTADSIPDAAAAFLWGELQSRSDELGRQGIEINSGLKPFHSKYYRESLFENYQPPGICSLADEFGIKPSDESGFGPLLARLTVLQTSFIEDEFELDVAYLDWLMKHDLNLEYAAGDFLTSILHDLGAVIGRRLAAGRHISPCVLSCEGFDLLAKLWNSEMQTNLPCPCVSGVFNRPLVSLFSGFSASAYRGGPWELKTATNVCLLVALIEDNVTVVYISYLARCAVHGITIEILGIRHVGACPRNILYRRSWDKKEGDQDERAELLDEDRLLLEKLDDLDEKFAREFRSRNETVVDFLRGHYTEQMEEVVKEIDVPPEDDYKHELVAAGVVLAEPR</sequence>
<proteinExistence type="predicted"/>
<dbReference type="AlphaFoldDB" id="A0A8H5PSX5"/>
<comment type="caution">
    <text evidence="1">The sequence shown here is derived from an EMBL/GenBank/DDBJ whole genome shotgun (WGS) entry which is preliminary data.</text>
</comment>
<dbReference type="Proteomes" id="UP000546213">
    <property type="component" value="Unassembled WGS sequence"/>
</dbReference>
<evidence type="ECO:0000313" key="1">
    <source>
        <dbReference type="EMBL" id="KAF5602520.1"/>
    </source>
</evidence>
<dbReference type="EMBL" id="JAAOAS010000036">
    <property type="protein sequence ID" value="KAF5602520.1"/>
    <property type="molecule type" value="Genomic_DNA"/>
</dbReference>
<name>A0A8H5PSX5_9HYPO</name>
<accession>A0A8H5PSX5</accession>
<dbReference type="OrthoDB" id="1577640at2759"/>
<organism evidence="1 2">
    <name type="scientific">Fusarium pseudocircinatum</name>
    <dbReference type="NCBI Taxonomy" id="56676"/>
    <lineage>
        <taxon>Eukaryota</taxon>
        <taxon>Fungi</taxon>
        <taxon>Dikarya</taxon>
        <taxon>Ascomycota</taxon>
        <taxon>Pezizomycotina</taxon>
        <taxon>Sordariomycetes</taxon>
        <taxon>Hypocreomycetidae</taxon>
        <taxon>Hypocreales</taxon>
        <taxon>Nectriaceae</taxon>
        <taxon>Fusarium</taxon>
        <taxon>Fusarium fujikuroi species complex</taxon>
    </lineage>
</organism>
<keyword evidence="2" id="KW-1185">Reference proteome</keyword>
<reference evidence="1 2" key="1">
    <citation type="submission" date="2020-05" db="EMBL/GenBank/DDBJ databases">
        <title>Identification and distribution of gene clusters putatively required for synthesis of sphingolipid metabolism inhibitors in phylogenetically diverse species of the filamentous fungus Fusarium.</title>
        <authorList>
            <person name="Kim H.-S."/>
            <person name="Busman M."/>
            <person name="Brown D.W."/>
            <person name="Divon H."/>
            <person name="Uhlig S."/>
            <person name="Proctor R.H."/>
        </authorList>
    </citation>
    <scope>NUCLEOTIDE SEQUENCE [LARGE SCALE GENOMIC DNA]</scope>
    <source>
        <strain evidence="1 2">NRRL 36939</strain>
    </source>
</reference>
<evidence type="ECO:0000313" key="2">
    <source>
        <dbReference type="Proteomes" id="UP000546213"/>
    </source>
</evidence>
<gene>
    <name evidence="1" type="ORF">FPCIR_1861</name>
</gene>
<protein>
    <submittedName>
        <fullName evidence="1">Uncharacterized protein</fullName>
    </submittedName>
</protein>